<keyword evidence="4" id="KW-0378">Hydrolase</keyword>
<dbReference type="PANTHER" id="PTHR33693:SF1">
    <property type="entry name" value="TYPE-4 URACIL-DNA GLYCOSYLASE"/>
    <property type="match status" value="1"/>
</dbReference>
<dbReference type="SMART" id="SM00987">
    <property type="entry name" value="UreE_C"/>
    <property type="match status" value="1"/>
</dbReference>
<dbReference type="SMART" id="SM00986">
    <property type="entry name" value="UDG"/>
    <property type="match status" value="1"/>
</dbReference>
<accession>A0ABT5KRW2</accession>
<keyword evidence="1" id="KW-0004">4Fe-4S</keyword>
<evidence type="ECO:0000256" key="5">
    <source>
        <dbReference type="ARBA" id="ARBA00023004"/>
    </source>
</evidence>
<evidence type="ECO:0000256" key="1">
    <source>
        <dbReference type="ARBA" id="ARBA00022485"/>
    </source>
</evidence>
<evidence type="ECO:0000256" key="3">
    <source>
        <dbReference type="ARBA" id="ARBA00022763"/>
    </source>
</evidence>
<dbReference type="Gene3D" id="3.40.470.10">
    <property type="entry name" value="Uracil-DNA glycosylase-like domain"/>
    <property type="match status" value="1"/>
</dbReference>
<gene>
    <name evidence="9" type="ORF">PRZ01_05355</name>
</gene>
<keyword evidence="6" id="KW-0411">Iron-sulfur</keyword>
<name>A0ABT5KRW2_9BURK</name>
<feature type="domain" description="Uracil-DNA glycosylase-like" evidence="8">
    <location>
        <begin position="155"/>
        <end position="308"/>
    </location>
</feature>
<dbReference type="InterPro" id="IPR036895">
    <property type="entry name" value="Uracil-DNA_glycosylase-like_sf"/>
</dbReference>
<keyword evidence="3" id="KW-0227">DNA damage</keyword>
<dbReference type="CDD" id="cd10030">
    <property type="entry name" value="UDG-F4_TTUDGA_SPO1dp_like"/>
    <property type="match status" value="1"/>
</dbReference>
<evidence type="ECO:0000256" key="2">
    <source>
        <dbReference type="ARBA" id="ARBA00022723"/>
    </source>
</evidence>
<dbReference type="Proteomes" id="UP001219862">
    <property type="component" value="Unassembled WGS sequence"/>
</dbReference>
<reference evidence="9 10" key="1">
    <citation type="submission" date="2022-10" db="EMBL/GenBank/DDBJ databases">
        <title>paucibacter sp. hw8 Genome sequencing.</title>
        <authorList>
            <person name="Park S."/>
        </authorList>
    </citation>
    <scope>NUCLEOTIDE SEQUENCE [LARGE SCALE GENOMIC DNA]</scope>
    <source>
        <strain evidence="10">hw8</strain>
    </source>
</reference>
<protein>
    <submittedName>
        <fullName evidence="9">Uracil-DNA glycosylase</fullName>
    </submittedName>
</protein>
<proteinExistence type="predicted"/>
<dbReference type="PANTHER" id="PTHR33693">
    <property type="entry name" value="TYPE-5 URACIL-DNA GLYCOSYLASE"/>
    <property type="match status" value="1"/>
</dbReference>
<evidence type="ECO:0000313" key="10">
    <source>
        <dbReference type="Proteomes" id="UP001219862"/>
    </source>
</evidence>
<comment type="caution">
    <text evidence="9">The sequence shown here is derived from an EMBL/GenBank/DDBJ whole genome shotgun (WGS) entry which is preliminary data.</text>
</comment>
<sequence>MTWDERQSAMLAAMGLRVWPRAEELADDLADGRVDDLVEVRANVQADESAVDLKAERAEAPVECSVDRPAKGDAPSPRVNAAIASMEALPPALREAGSLGRSAAPQLRPAVQALDWKALRAAAANCRACSLSGGSRTFGQGQAQAQEGMAPVQCLVVVDAAAEAATGEGADPQAPLNGEAAQLLTHLLRAMGLTLSGQGASDAEPAVFVTSPLKCRPQPGRSAGAAELQQCQPLLARQIELLQPKLILALGPQSIQSLLNTTEPLGRLRGRVHAYPHQGLSIPVVVSYHPAYLLRQQADKPRAWADLCLALTTLEAQP</sequence>
<keyword evidence="5" id="KW-0408">Iron</keyword>
<dbReference type="SUPFAM" id="SSF52141">
    <property type="entry name" value="Uracil-DNA glycosylase-like"/>
    <property type="match status" value="1"/>
</dbReference>
<evidence type="ECO:0000313" key="9">
    <source>
        <dbReference type="EMBL" id="MDC8784611.1"/>
    </source>
</evidence>
<evidence type="ECO:0000256" key="4">
    <source>
        <dbReference type="ARBA" id="ARBA00022801"/>
    </source>
</evidence>
<dbReference type="InterPro" id="IPR005122">
    <property type="entry name" value="Uracil-DNA_glycosylase-like"/>
</dbReference>
<dbReference type="RefSeq" id="WP_273595732.1">
    <property type="nucleotide sequence ID" value="NZ_JAQQXS010000004.1"/>
</dbReference>
<dbReference type="EMBL" id="JAQQXS010000004">
    <property type="protein sequence ID" value="MDC8784611.1"/>
    <property type="molecule type" value="Genomic_DNA"/>
</dbReference>
<keyword evidence="2" id="KW-0479">Metal-binding</keyword>
<evidence type="ECO:0000256" key="7">
    <source>
        <dbReference type="ARBA" id="ARBA00023204"/>
    </source>
</evidence>
<keyword evidence="7" id="KW-0234">DNA repair</keyword>
<dbReference type="Pfam" id="PF03167">
    <property type="entry name" value="UDG"/>
    <property type="match status" value="1"/>
</dbReference>
<dbReference type="InterPro" id="IPR051536">
    <property type="entry name" value="UDG_Type-4/5"/>
</dbReference>
<organism evidence="9 10">
    <name type="scientific">Roseateles koreensis</name>
    <dbReference type="NCBI Taxonomy" id="2987526"/>
    <lineage>
        <taxon>Bacteria</taxon>
        <taxon>Pseudomonadati</taxon>
        <taxon>Pseudomonadota</taxon>
        <taxon>Betaproteobacteria</taxon>
        <taxon>Burkholderiales</taxon>
        <taxon>Sphaerotilaceae</taxon>
        <taxon>Roseateles</taxon>
    </lineage>
</organism>
<evidence type="ECO:0000256" key="6">
    <source>
        <dbReference type="ARBA" id="ARBA00023014"/>
    </source>
</evidence>
<keyword evidence="10" id="KW-1185">Reference proteome</keyword>
<evidence type="ECO:0000259" key="8">
    <source>
        <dbReference type="SMART" id="SM00986"/>
    </source>
</evidence>